<evidence type="ECO:0000256" key="1">
    <source>
        <dbReference type="ARBA" id="ARBA00001206"/>
    </source>
</evidence>
<dbReference type="EC" id="2.7.1.33" evidence="5"/>
<comment type="caution">
    <text evidence="14">The sequence shown here is derived from an EMBL/GenBank/DDBJ whole genome shotgun (WGS) entry which is preliminary data.</text>
</comment>
<sequence length="1246" mass="141880">MENLAESNEIFPWFGIDIGGTLVKLVYFEPLDLTADEIKHEGDILQNIRHYLTSNRAYGEDGVRDDLLELKSIRLGGRRGNLHFIRFPTSKMINFIEFCVSRNLHTLTFQIFATGGGAYKFDRDAVEKLKLKWCKCDELDTLINGLSYLTKLNTNECFCYEEPQNEDNPNKHTFKFDIQKPFLLVNIGSGISILHVQSEHSYRRITGTSIGGGTFLGLCCLLTGCSTYEEAITLAIHGDSTKVDKLVKDIYGGDYDRFHLPAHIVASSFGHMNLSDKREQASKEDLARATLVTVLNNIGSISMMVAKTENVDRILFSGSFLRINDLSMRLLAFAMDFWSQGRIKAIFLEHEGYFSAVGCLRKFIMDANGGNCTDIPLSSDVQSAPTNSAVLQTRMQHQLMGQPMAYDLVLKSISSHVLTEHPSKALVLSFHGSTGTGKNFVTKHIVESLYRKGFESKYVRLYVSSRDFMHNDPEHLITYKEHLKKDIEKATSGCSQSIFIFDEVDKMPIQLLDTIIYYIDFHIPSYTKPVDFRKTIFIFLSNTGGTSMIRLAQKYHLSGIKRDNYNVVEFQKALSNAAFNEEGGLWHASLIEKHLVTFFAPFLPLEREHIRTCIQRQLDIIIQQNQETSLTVLEKSSIIDDVIDLIEFAPPDTALYSVSGCKKVQQKLYYILESRRKENSQCELQHEEIFIERIISTINMSLKQQVELLNNEIHILQKKLDSKIKAFSILMNELDTLKHERNQFKSIADHLQERCVQMKKRLAIQHDPLAYHSTANGYDYVNDSTIQLLKDALKTVQDEKEVLQGKFDDVSRELVDVRGDLNIFRQTRHRARISTNSNNEDSISTNDNQDLLKRLEQSSERINTLENDLKLIVCQKEELEIERDSFKTKYMKLNQELNKMLHGDEKRVVDIESVISENRYLKEKIKELGQEKSLAIANATKYKELLQTNRSAYKRLGKVQSSSSILTHKQVQNILKQSYGMPNNEATTSDLRAIAEALFENIKDKNLTLLHQRKTNKILANRVNELEKRLEEISGFIVDKTDQTNSLTQLLDADNKSVISHSDSFPDSITSFVNENDNDKQPTTELFGFLWPVVTEATKDQQQSKTSVDEIKSSKHTLTCQQSLKTKSDSIELEMDNPLPSPSWSNSQSTVAYLEETDIIPVNTTNINDENSPCNIDNLTQLTSTTDHDIENLHDLLSACSTKMSSSDFSSSEKNLDDNNESIENEPLLQNNTKTMTTMVLSNLTC</sequence>
<dbReference type="GO" id="GO:0015937">
    <property type="term" value="P:coenzyme A biosynthetic process"/>
    <property type="evidence" value="ECO:0007669"/>
    <property type="project" value="UniProtKB-KW"/>
</dbReference>
<dbReference type="InterPro" id="IPR027417">
    <property type="entry name" value="P-loop_NTPase"/>
</dbReference>
<keyword evidence="8" id="KW-0547">Nucleotide-binding</keyword>
<dbReference type="EMBL" id="CAJOBC010000002">
    <property type="protein sequence ID" value="CAF3514594.1"/>
    <property type="molecule type" value="Genomic_DNA"/>
</dbReference>
<dbReference type="PANTHER" id="PTHR12280:SF30">
    <property type="entry name" value="FUMBLE"/>
    <property type="match status" value="1"/>
</dbReference>
<name>A0A813NP78_9BILA</name>
<comment type="pathway">
    <text evidence="3">Cofactor biosynthesis; coenzyme A biosynthesis; CoA from (R)-pantothenate: step 1/5.</text>
</comment>
<keyword evidence="6" id="KW-0963">Cytoplasm</keyword>
<reference evidence="14" key="1">
    <citation type="submission" date="2021-02" db="EMBL/GenBank/DDBJ databases">
        <authorList>
            <person name="Nowell W R."/>
        </authorList>
    </citation>
    <scope>NUCLEOTIDE SEQUENCE</scope>
</reference>
<keyword evidence="11" id="KW-0173">Coenzyme A biosynthesis</keyword>
<dbReference type="PRINTS" id="PR00300">
    <property type="entry name" value="CLPPROTEASEA"/>
</dbReference>
<keyword evidence="9" id="KW-0418">Kinase</keyword>
<dbReference type="Proteomes" id="UP000681722">
    <property type="component" value="Unassembled WGS sequence"/>
</dbReference>
<dbReference type="InterPro" id="IPR004567">
    <property type="entry name" value="Type_II_PanK"/>
</dbReference>
<evidence type="ECO:0000256" key="5">
    <source>
        <dbReference type="ARBA" id="ARBA00012102"/>
    </source>
</evidence>
<evidence type="ECO:0000256" key="2">
    <source>
        <dbReference type="ARBA" id="ARBA00004496"/>
    </source>
</evidence>
<accession>A0A813NP78</accession>
<dbReference type="GO" id="GO:0012505">
    <property type="term" value="C:endomembrane system"/>
    <property type="evidence" value="ECO:0007669"/>
    <property type="project" value="UniProtKB-ARBA"/>
</dbReference>
<comment type="subcellular location">
    <subcellularLocation>
        <location evidence="2">Cytoplasm</location>
    </subcellularLocation>
</comment>
<dbReference type="GO" id="GO:0005634">
    <property type="term" value="C:nucleus"/>
    <property type="evidence" value="ECO:0007669"/>
    <property type="project" value="TreeGrafter"/>
</dbReference>
<dbReference type="CDD" id="cd00009">
    <property type="entry name" value="AAA"/>
    <property type="match status" value="1"/>
</dbReference>
<comment type="catalytic activity">
    <reaction evidence="1">
        <text>(R)-pantothenate + ATP = (R)-4'-phosphopantothenate + ADP + H(+)</text>
        <dbReference type="Rhea" id="RHEA:16373"/>
        <dbReference type="ChEBI" id="CHEBI:10986"/>
        <dbReference type="ChEBI" id="CHEBI:15378"/>
        <dbReference type="ChEBI" id="CHEBI:29032"/>
        <dbReference type="ChEBI" id="CHEBI:30616"/>
        <dbReference type="ChEBI" id="CHEBI:456216"/>
        <dbReference type="EC" id="2.7.1.33"/>
    </reaction>
</comment>
<dbReference type="GO" id="GO:0005524">
    <property type="term" value="F:ATP binding"/>
    <property type="evidence" value="ECO:0007669"/>
    <property type="project" value="UniProtKB-KW"/>
</dbReference>
<dbReference type="GO" id="GO:0005829">
    <property type="term" value="C:cytosol"/>
    <property type="evidence" value="ECO:0007669"/>
    <property type="project" value="TreeGrafter"/>
</dbReference>
<evidence type="ECO:0000256" key="10">
    <source>
        <dbReference type="ARBA" id="ARBA00022840"/>
    </source>
</evidence>
<organism evidence="14 16">
    <name type="scientific">Didymodactylos carnosus</name>
    <dbReference type="NCBI Taxonomy" id="1234261"/>
    <lineage>
        <taxon>Eukaryota</taxon>
        <taxon>Metazoa</taxon>
        <taxon>Spiralia</taxon>
        <taxon>Gnathifera</taxon>
        <taxon>Rotifera</taxon>
        <taxon>Eurotatoria</taxon>
        <taxon>Bdelloidea</taxon>
        <taxon>Philodinida</taxon>
        <taxon>Philodinidae</taxon>
        <taxon>Didymodactylos</taxon>
    </lineage>
</organism>
<dbReference type="InterPro" id="IPR019179">
    <property type="entry name" value="CC149"/>
</dbReference>
<dbReference type="InterPro" id="IPR043129">
    <property type="entry name" value="ATPase_NBD"/>
</dbReference>
<evidence type="ECO:0000256" key="9">
    <source>
        <dbReference type="ARBA" id="ARBA00022777"/>
    </source>
</evidence>
<evidence type="ECO:0000256" key="8">
    <source>
        <dbReference type="ARBA" id="ARBA00022741"/>
    </source>
</evidence>
<dbReference type="Pfam" id="PF09789">
    <property type="entry name" value="CC149"/>
    <property type="match status" value="1"/>
</dbReference>
<dbReference type="OrthoDB" id="275583at2759"/>
<keyword evidence="13" id="KW-0175">Coiled coil</keyword>
<feature type="coiled-coil region" evidence="13">
    <location>
        <begin position="848"/>
        <end position="931"/>
    </location>
</feature>
<feature type="coiled-coil region" evidence="13">
    <location>
        <begin position="786"/>
        <end position="813"/>
    </location>
</feature>
<keyword evidence="10" id="KW-0067">ATP-binding</keyword>
<evidence type="ECO:0000313" key="15">
    <source>
        <dbReference type="EMBL" id="CAF3514594.1"/>
    </source>
</evidence>
<dbReference type="PANTHER" id="PTHR12280">
    <property type="entry name" value="PANTOTHENATE KINASE"/>
    <property type="match status" value="1"/>
</dbReference>
<dbReference type="FunFam" id="3.30.420.40:FF:000025">
    <property type="entry name" value="pantothenate kinase 2, mitochondrial"/>
    <property type="match status" value="1"/>
</dbReference>
<gene>
    <name evidence="14" type="ORF">GPM918_LOCUS18</name>
    <name evidence="15" type="ORF">SRO942_LOCUS19</name>
</gene>
<evidence type="ECO:0000256" key="13">
    <source>
        <dbReference type="SAM" id="Coils"/>
    </source>
</evidence>
<keyword evidence="7" id="KW-0808">Transferase</keyword>
<dbReference type="NCBIfam" id="TIGR00555">
    <property type="entry name" value="panK_eukar"/>
    <property type="match status" value="1"/>
</dbReference>
<dbReference type="SUPFAM" id="SSF52540">
    <property type="entry name" value="P-loop containing nucleoside triphosphate hydrolases"/>
    <property type="match status" value="1"/>
</dbReference>
<evidence type="ECO:0000256" key="3">
    <source>
        <dbReference type="ARBA" id="ARBA00005225"/>
    </source>
</evidence>
<evidence type="ECO:0000256" key="7">
    <source>
        <dbReference type="ARBA" id="ARBA00022679"/>
    </source>
</evidence>
<keyword evidence="16" id="KW-1185">Reference proteome</keyword>
<evidence type="ECO:0000256" key="4">
    <source>
        <dbReference type="ARBA" id="ARBA00006235"/>
    </source>
</evidence>
<dbReference type="InterPro" id="IPR001270">
    <property type="entry name" value="ClpA/B"/>
</dbReference>
<proteinExistence type="inferred from homology"/>
<evidence type="ECO:0000313" key="14">
    <source>
        <dbReference type="EMBL" id="CAF0736632.1"/>
    </source>
</evidence>
<evidence type="ECO:0000256" key="11">
    <source>
        <dbReference type="ARBA" id="ARBA00022993"/>
    </source>
</evidence>
<dbReference type="Gene3D" id="3.40.50.300">
    <property type="entry name" value="P-loop containing nucleotide triphosphate hydrolases"/>
    <property type="match status" value="1"/>
</dbReference>
<dbReference type="Gene3D" id="3.30.420.40">
    <property type="match status" value="1"/>
</dbReference>
<feature type="coiled-coil region" evidence="13">
    <location>
        <begin position="699"/>
        <end position="754"/>
    </location>
</feature>
<comment type="similarity">
    <text evidence="12">Belongs to the type II pantothenate kinase family.</text>
</comment>
<dbReference type="Pfam" id="PF06309">
    <property type="entry name" value="Torsin"/>
    <property type="match status" value="1"/>
</dbReference>
<evidence type="ECO:0000256" key="6">
    <source>
        <dbReference type="ARBA" id="ARBA00022490"/>
    </source>
</evidence>
<dbReference type="GO" id="GO:0004594">
    <property type="term" value="F:pantothenate kinase activity"/>
    <property type="evidence" value="ECO:0007669"/>
    <property type="project" value="UniProtKB-EC"/>
</dbReference>
<dbReference type="Gene3D" id="3.30.420.510">
    <property type="match status" value="1"/>
</dbReference>
<comment type="similarity">
    <text evidence="4">Belongs to the ClpA/ClpB family. Torsin subfamily.</text>
</comment>
<dbReference type="SUPFAM" id="SSF53067">
    <property type="entry name" value="Actin-like ATPase domain"/>
    <property type="match status" value="2"/>
</dbReference>
<dbReference type="EMBL" id="CAJNOQ010000002">
    <property type="protein sequence ID" value="CAF0736632.1"/>
    <property type="molecule type" value="Genomic_DNA"/>
</dbReference>
<dbReference type="InterPro" id="IPR010448">
    <property type="entry name" value="Torsin"/>
</dbReference>
<dbReference type="Proteomes" id="UP000663829">
    <property type="component" value="Unassembled WGS sequence"/>
</dbReference>
<evidence type="ECO:0000313" key="16">
    <source>
        <dbReference type="Proteomes" id="UP000663829"/>
    </source>
</evidence>
<evidence type="ECO:0000256" key="12">
    <source>
        <dbReference type="ARBA" id="ARBA00060870"/>
    </source>
</evidence>
<dbReference type="Pfam" id="PF03630">
    <property type="entry name" value="Fumble"/>
    <property type="match status" value="1"/>
</dbReference>
<dbReference type="CDD" id="cd24122">
    <property type="entry name" value="ASKHA_NBD_PanK-II_Pank1-like"/>
    <property type="match status" value="1"/>
</dbReference>
<dbReference type="AlphaFoldDB" id="A0A813NP78"/>
<dbReference type="GO" id="GO:0016887">
    <property type="term" value="F:ATP hydrolysis activity"/>
    <property type="evidence" value="ECO:0007669"/>
    <property type="project" value="InterPro"/>
</dbReference>
<protein>
    <recommendedName>
        <fullName evidence="5">pantothenate kinase</fullName>
        <ecNumber evidence="5">2.7.1.33</ecNumber>
    </recommendedName>
</protein>